<feature type="compositionally biased region" description="Acidic residues" evidence="3">
    <location>
        <begin position="237"/>
        <end position="247"/>
    </location>
</feature>
<evidence type="ECO:0000256" key="1">
    <source>
        <dbReference type="ARBA" id="ARBA00023012"/>
    </source>
</evidence>
<dbReference type="EMBL" id="CM007650">
    <property type="protein sequence ID" value="ONM61182.1"/>
    <property type="molecule type" value="Genomic_DNA"/>
</dbReference>
<keyword evidence="4" id="KW-1133">Transmembrane helix</keyword>
<keyword evidence="1" id="KW-0902">Two-component regulatory system</keyword>
<dbReference type="PANTHER" id="PTHR43874">
    <property type="entry name" value="TWO-COMPONENT RESPONSE REGULATOR"/>
    <property type="match status" value="1"/>
</dbReference>
<organism evidence="5">
    <name type="scientific">Zea mays</name>
    <name type="common">Maize</name>
    <dbReference type="NCBI Taxonomy" id="4577"/>
    <lineage>
        <taxon>Eukaryota</taxon>
        <taxon>Viridiplantae</taxon>
        <taxon>Streptophyta</taxon>
        <taxon>Embryophyta</taxon>
        <taxon>Tracheophyta</taxon>
        <taxon>Spermatophyta</taxon>
        <taxon>Magnoliopsida</taxon>
        <taxon>Liliopsida</taxon>
        <taxon>Poales</taxon>
        <taxon>Poaceae</taxon>
        <taxon>PACMAD clade</taxon>
        <taxon>Panicoideae</taxon>
        <taxon>Andropogonodae</taxon>
        <taxon>Andropogoneae</taxon>
        <taxon>Tripsacinae</taxon>
        <taxon>Zea</taxon>
    </lineage>
</organism>
<evidence type="ECO:0000256" key="4">
    <source>
        <dbReference type="SAM" id="Phobius"/>
    </source>
</evidence>
<feature type="region of interest" description="Disordered" evidence="3">
    <location>
        <begin position="579"/>
        <end position="598"/>
    </location>
</feature>
<dbReference type="ExpressionAtlas" id="A0A1D6IPL7">
    <property type="expression patterns" value="baseline"/>
</dbReference>
<dbReference type="Gene3D" id="3.40.50.2300">
    <property type="match status" value="1"/>
</dbReference>
<gene>
    <name evidence="5" type="ORF">ZEAMMB73_Zm00001d022590</name>
</gene>
<keyword evidence="4" id="KW-0472">Membrane</keyword>
<name>A0A1D6IPL7_MAIZE</name>
<dbReference type="AlphaFoldDB" id="A0A1D6IPL7"/>
<evidence type="ECO:0000256" key="2">
    <source>
        <dbReference type="PROSITE-ProRule" id="PRU00169"/>
    </source>
</evidence>
<reference evidence="5" key="1">
    <citation type="submission" date="2015-12" db="EMBL/GenBank/DDBJ databases">
        <title>Update maize B73 reference genome by single molecule sequencing technologies.</title>
        <authorList>
            <consortium name="Maize Genome Sequencing Project"/>
            <person name="Ware D."/>
        </authorList>
    </citation>
    <scope>NUCLEOTIDE SEQUENCE [LARGE SCALE GENOMIC DNA]</scope>
    <source>
        <tissue evidence="5">Seedling</tissue>
    </source>
</reference>
<dbReference type="SUPFAM" id="SSF52172">
    <property type="entry name" value="CheY-like"/>
    <property type="match status" value="1"/>
</dbReference>
<dbReference type="InterPro" id="IPR045279">
    <property type="entry name" value="ARR-like"/>
</dbReference>
<dbReference type="Pfam" id="PF00072">
    <property type="entry name" value="Response_reg"/>
    <property type="match status" value="1"/>
</dbReference>
<feature type="region of interest" description="Disordered" evidence="3">
    <location>
        <begin position="712"/>
        <end position="739"/>
    </location>
</feature>
<dbReference type="InterPro" id="IPR011006">
    <property type="entry name" value="CheY-like_superfamily"/>
</dbReference>
<comment type="caution">
    <text evidence="2">Lacks conserved residue(s) required for the propagation of feature annotation.</text>
</comment>
<protein>
    <submittedName>
        <fullName evidence="5">Uncharacterized protein</fullName>
    </submittedName>
</protein>
<feature type="transmembrane region" description="Helical" evidence="4">
    <location>
        <begin position="12"/>
        <end position="32"/>
    </location>
</feature>
<dbReference type="PROSITE" id="PS50110">
    <property type="entry name" value="RESPONSE_REGULATORY"/>
    <property type="match status" value="1"/>
</dbReference>
<dbReference type="SMART" id="SM00448">
    <property type="entry name" value="REC"/>
    <property type="match status" value="1"/>
</dbReference>
<dbReference type="GO" id="GO:0000160">
    <property type="term" value="P:phosphorelay signal transduction system"/>
    <property type="evidence" value="ECO:0007669"/>
    <property type="project" value="UniProtKB-KW"/>
</dbReference>
<accession>A0A1D6IPL7</accession>
<evidence type="ECO:0000313" key="5">
    <source>
        <dbReference type="EMBL" id="ONM61182.1"/>
    </source>
</evidence>
<dbReference type="PANTHER" id="PTHR43874:SF64">
    <property type="entry name" value="TWO-COMPONENT RESPONSE REGULATOR-LIKE PRR37"/>
    <property type="match status" value="1"/>
</dbReference>
<feature type="compositionally biased region" description="Low complexity" evidence="3">
    <location>
        <begin position="712"/>
        <end position="724"/>
    </location>
</feature>
<dbReference type="InterPro" id="IPR001789">
    <property type="entry name" value="Sig_transdc_resp-reg_receiver"/>
</dbReference>
<proteinExistence type="predicted"/>
<dbReference type="GO" id="GO:0009736">
    <property type="term" value="P:cytokinin-activated signaling pathway"/>
    <property type="evidence" value="ECO:0007669"/>
    <property type="project" value="InterPro"/>
</dbReference>
<evidence type="ECO:0000256" key="3">
    <source>
        <dbReference type="SAM" id="MobiDB-lite"/>
    </source>
</evidence>
<feature type="compositionally biased region" description="Low complexity" evidence="3">
    <location>
        <begin position="579"/>
        <end position="596"/>
    </location>
</feature>
<sequence>MGERKETRSVSVLELSAITAGAGVTLVVLQGVGASRARAKRALKEVQRAIKEKKECYKRLYHDRNVDNIEKYKVAKKTTKQALNVVKGRAYEDLYQRLSTKEEEKDIYRLAKKFSYAIQPFSVISAENGQQAWAYLEDKRNNIDLVLTEVFMPGVSGISLLSRIMSHNICKNIPVIMMSSSDAMSTVFKCLSKGAVDFLVKPIRKNELKNLWQHVWRQRCHSMTNSTETLSPSSDDGQFDEGNDSDPADSQQRRLPPQPPRESVHLRIGAQFVSGRSRALCSVEEAERMGLGASSGLNAQHSMRPLEDCPTWGDEMGMQLVCGASGPSRQICGALGPSRRICGQPSIDACVAQLNNAQLDARAGSFISVERSQESPSPSWKQCRQLANEARDLGVRAASFNDEERTKVPLAVGSLNQLRSASPQYHLAAGPLEGDRTDSPQATGPLGFTGEARQDDLVAEPVDWATTDLTHQMCISETERTTLTLGDHVAADSGRKSSTGNLLHQSIHCTTGIEQPGMLHIRGLQSSKKLMVYSRKRFNSRDKSGNMNEEGSGPIASVLRIDTDENTVSTVREVSLAVTTDGSQSTSQETQTGSTQLKNKQFLSKLSKKISGLLATPEDPPFMTSKNAQVAEIIPRRSRRIAGVGVEFDNMDLSSRTTKKVMQALKVIGDPGAVTQQAKEDYLKVFSTELPISHIEALASFFGWVTQKCTKSKGANESGNNSGSNDDEAGMGLNARDDSDNGSGTQVWVLILFFTSLKLITGCYHVVQGLRGKGKLAYLLSKSNGGIGHRRRAQLPIAGAPPPCCPPPLSCPMISWRKWGLLGSRPCGGGWALWTSSIVALPVAENAGNCGG</sequence>
<feature type="region of interest" description="Disordered" evidence="3">
    <location>
        <begin position="224"/>
        <end position="263"/>
    </location>
</feature>
<keyword evidence="4" id="KW-0812">Transmembrane</keyword>
<feature type="compositionally biased region" description="Polar residues" evidence="3">
    <location>
        <begin position="224"/>
        <end position="236"/>
    </location>
</feature>